<sequence length="87" mass="10243">MDTRSSTDLKKILETMEADKRELAQQMKAMQEQIHELAISQTHGYTRGKLFHCYSKIWQVLEGDLGRLILVLVVWLYREFGLVYLLN</sequence>
<keyword evidence="1" id="KW-0175">Coiled coil</keyword>
<dbReference type="AlphaFoldDB" id="A0AAD8JW48"/>
<name>A0AAD8JW48_TARER</name>
<comment type="caution">
    <text evidence="2">The sequence shown here is derived from an EMBL/GenBank/DDBJ whole genome shotgun (WGS) entry which is preliminary data.</text>
</comment>
<evidence type="ECO:0000256" key="1">
    <source>
        <dbReference type="SAM" id="Coils"/>
    </source>
</evidence>
<dbReference type="Proteomes" id="UP001229421">
    <property type="component" value="Unassembled WGS sequence"/>
</dbReference>
<reference evidence="2" key="1">
    <citation type="journal article" date="2023" name="bioRxiv">
        <title>Improved chromosome-level genome assembly for marigold (Tagetes erecta).</title>
        <authorList>
            <person name="Jiang F."/>
            <person name="Yuan L."/>
            <person name="Wang S."/>
            <person name="Wang H."/>
            <person name="Xu D."/>
            <person name="Wang A."/>
            <person name="Fan W."/>
        </authorList>
    </citation>
    <scope>NUCLEOTIDE SEQUENCE</scope>
    <source>
        <strain evidence="2">WSJ</strain>
        <tissue evidence="2">Leaf</tissue>
    </source>
</reference>
<dbReference type="EMBL" id="JAUHHV010000010">
    <property type="protein sequence ID" value="KAK1410953.1"/>
    <property type="molecule type" value="Genomic_DNA"/>
</dbReference>
<evidence type="ECO:0000313" key="2">
    <source>
        <dbReference type="EMBL" id="KAK1410953.1"/>
    </source>
</evidence>
<evidence type="ECO:0000313" key="3">
    <source>
        <dbReference type="Proteomes" id="UP001229421"/>
    </source>
</evidence>
<gene>
    <name evidence="2" type="ORF">QVD17_37496</name>
</gene>
<accession>A0AAD8JW48</accession>
<organism evidence="2 3">
    <name type="scientific">Tagetes erecta</name>
    <name type="common">African marigold</name>
    <dbReference type="NCBI Taxonomy" id="13708"/>
    <lineage>
        <taxon>Eukaryota</taxon>
        <taxon>Viridiplantae</taxon>
        <taxon>Streptophyta</taxon>
        <taxon>Embryophyta</taxon>
        <taxon>Tracheophyta</taxon>
        <taxon>Spermatophyta</taxon>
        <taxon>Magnoliopsida</taxon>
        <taxon>eudicotyledons</taxon>
        <taxon>Gunneridae</taxon>
        <taxon>Pentapetalae</taxon>
        <taxon>asterids</taxon>
        <taxon>campanulids</taxon>
        <taxon>Asterales</taxon>
        <taxon>Asteraceae</taxon>
        <taxon>Asteroideae</taxon>
        <taxon>Heliantheae alliance</taxon>
        <taxon>Tageteae</taxon>
        <taxon>Tagetes</taxon>
    </lineage>
</organism>
<protein>
    <submittedName>
        <fullName evidence="2">Uncharacterized protein</fullName>
    </submittedName>
</protein>
<proteinExistence type="predicted"/>
<feature type="coiled-coil region" evidence="1">
    <location>
        <begin position="6"/>
        <end position="40"/>
    </location>
</feature>
<keyword evidence="3" id="KW-1185">Reference proteome</keyword>